<reference evidence="8 9" key="1">
    <citation type="journal article" date="2018" name="Gigascience">
        <title>Genomes of trombidid mites reveal novel predicted allergens and laterally-transferred genes associated with secondary metabolism.</title>
        <authorList>
            <person name="Dong X."/>
            <person name="Chaisiri K."/>
            <person name="Xia D."/>
            <person name="Armstrong S.D."/>
            <person name="Fang Y."/>
            <person name="Donnelly M.J."/>
            <person name="Kadowaki T."/>
            <person name="McGarry J.W."/>
            <person name="Darby A.C."/>
            <person name="Makepeace B.L."/>
        </authorList>
    </citation>
    <scope>NUCLEOTIDE SEQUENCE [LARGE SCALE GENOMIC DNA]</scope>
    <source>
        <strain evidence="8">UoL-UT</strain>
    </source>
</reference>
<dbReference type="InterPro" id="IPR042185">
    <property type="entry name" value="Serpin_sf_2"/>
</dbReference>
<dbReference type="PANTHER" id="PTHR11461:SF211">
    <property type="entry name" value="GH10112P-RELATED"/>
    <property type="match status" value="1"/>
</dbReference>
<keyword evidence="6" id="KW-0732">Signal</keyword>
<dbReference type="GO" id="GO:0005615">
    <property type="term" value="C:extracellular space"/>
    <property type="evidence" value="ECO:0007669"/>
    <property type="project" value="InterPro"/>
</dbReference>
<keyword evidence="4" id="KW-0325">Glycoprotein</keyword>
<dbReference type="InterPro" id="IPR023796">
    <property type="entry name" value="Serpin_dom"/>
</dbReference>
<feature type="chain" id="PRO_5019168754" evidence="6">
    <location>
        <begin position="19"/>
        <end position="379"/>
    </location>
</feature>
<evidence type="ECO:0000256" key="2">
    <source>
        <dbReference type="ARBA" id="ARBA00022690"/>
    </source>
</evidence>
<keyword evidence="3" id="KW-0722">Serine protease inhibitor</keyword>
<dbReference type="VEuPathDB" id="VectorBase:LDEU005602"/>
<protein>
    <submittedName>
        <fullName evidence="8">Serpin-15-like protein</fullName>
    </submittedName>
</protein>
<dbReference type="OrthoDB" id="671595at2759"/>
<dbReference type="Gene3D" id="3.30.497.10">
    <property type="entry name" value="Antithrombin, subunit I, domain 2"/>
    <property type="match status" value="1"/>
</dbReference>
<dbReference type="SMART" id="SM00093">
    <property type="entry name" value="SERPIN"/>
    <property type="match status" value="1"/>
</dbReference>
<evidence type="ECO:0000259" key="7">
    <source>
        <dbReference type="SMART" id="SM00093"/>
    </source>
</evidence>
<dbReference type="EMBL" id="NCKV01002758">
    <property type="protein sequence ID" value="RWS26438.1"/>
    <property type="molecule type" value="Genomic_DNA"/>
</dbReference>
<name>A0A443SFY5_9ACAR</name>
<dbReference type="Proteomes" id="UP000288716">
    <property type="component" value="Unassembled WGS sequence"/>
</dbReference>
<comment type="similarity">
    <text evidence="1 5">Belongs to the serpin family.</text>
</comment>
<keyword evidence="9" id="KW-1185">Reference proteome</keyword>
<dbReference type="InterPro" id="IPR000215">
    <property type="entry name" value="Serpin_fam"/>
</dbReference>
<dbReference type="InterPro" id="IPR042178">
    <property type="entry name" value="Serpin_sf_1"/>
</dbReference>
<dbReference type="AlphaFoldDB" id="A0A443SFY5"/>
<feature type="signal peptide" evidence="6">
    <location>
        <begin position="1"/>
        <end position="18"/>
    </location>
</feature>
<evidence type="ECO:0000256" key="4">
    <source>
        <dbReference type="ARBA" id="ARBA00023180"/>
    </source>
</evidence>
<evidence type="ECO:0000256" key="5">
    <source>
        <dbReference type="RuleBase" id="RU000411"/>
    </source>
</evidence>
<evidence type="ECO:0000256" key="6">
    <source>
        <dbReference type="SAM" id="SignalP"/>
    </source>
</evidence>
<evidence type="ECO:0000256" key="1">
    <source>
        <dbReference type="ARBA" id="ARBA00009500"/>
    </source>
</evidence>
<dbReference type="PANTHER" id="PTHR11461">
    <property type="entry name" value="SERINE PROTEASE INHIBITOR, SERPIN"/>
    <property type="match status" value="1"/>
</dbReference>
<dbReference type="Pfam" id="PF00079">
    <property type="entry name" value="Serpin"/>
    <property type="match status" value="1"/>
</dbReference>
<dbReference type="GO" id="GO:0004867">
    <property type="term" value="F:serine-type endopeptidase inhibitor activity"/>
    <property type="evidence" value="ECO:0007669"/>
    <property type="project" value="UniProtKB-KW"/>
</dbReference>
<sequence>MTVFTISIICAIFCVSYGLRLRLECNNVAQFGSTIAETIIAKASINYALQEINYLLNDNKTNPVLPAFNLLMADLVFSQSINYALRPKLAKLFKMSVDSAINMVNSTNLELNYSATNILLVSANLNNQRSLWSSIANFKYLKVITSHLEDNANKKIDEIENVLKESLNEEINENIHQFSSKCDSCLIYYSISFFNEQLLVEFDSNQTKNGTFYNDGHHALVVPMMQNKGEYKHYSDENLSAIDIPLHSGNQLVIVYPNKFVGFRNVLKNLTIKYLNEITCNLKPKQMNVKIPKFKIVLEKYCCKKNKSVCASSDEVFGLSQSNQLTVVEFKENGILALQEDDGKVGRVKFFVHNPFIYIIFSKQQIVLYVGIVEKFEQT</sequence>
<dbReference type="SUPFAM" id="SSF56574">
    <property type="entry name" value="Serpins"/>
    <property type="match status" value="1"/>
</dbReference>
<evidence type="ECO:0000313" key="9">
    <source>
        <dbReference type="Proteomes" id="UP000288716"/>
    </source>
</evidence>
<comment type="caution">
    <text evidence="8">The sequence shown here is derived from an EMBL/GenBank/DDBJ whole genome shotgun (WGS) entry which is preliminary data.</text>
</comment>
<accession>A0A443SFY5</accession>
<proteinExistence type="inferred from homology"/>
<dbReference type="Gene3D" id="2.30.39.10">
    <property type="entry name" value="Alpha-1-antitrypsin, domain 1"/>
    <property type="match status" value="1"/>
</dbReference>
<feature type="domain" description="Serpin" evidence="7">
    <location>
        <begin position="19"/>
        <end position="375"/>
    </location>
</feature>
<keyword evidence="2" id="KW-0646">Protease inhibitor</keyword>
<evidence type="ECO:0000256" key="3">
    <source>
        <dbReference type="ARBA" id="ARBA00022900"/>
    </source>
</evidence>
<gene>
    <name evidence="8" type="ORF">B4U80_12976</name>
</gene>
<dbReference type="InterPro" id="IPR036186">
    <property type="entry name" value="Serpin_sf"/>
</dbReference>
<evidence type="ECO:0000313" key="8">
    <source>
        <dbReference type="EMBL" id="RWS26438.1"/>
    </source>
</evidence>
<organism evidence="8 9">
    <name type="scientific">Leptotrombidium deliense</name>
    <dbReference type="NCBI Taxonomy" id="299467"/>
    <lineage>
        <taxon>Eukaryota</taxon>
        <taxon>Metazoa</taxon>
        <taxon>Ecdysozoa</taxon>
        <taxon>Arthropoda</taxon>
        <taxon>Chelicerata</taxon>
        <taxon>Arachnida</taxon>
        <taxon>Acari</taxon>
        <taxon>Acariformes</taxon>
        <taxon>Trombidiformes</taxon>
        <taxon>Prostigmata</taxon>
        <taxon>Anystina</taxon>
        <taxon>Parasitengona</taxon>
        <taxon>Trombiculoidea</taxon>
        <taxon>Trombiculidae</taxon>
        <taxon>Leptotrombidium</taxon>
    </lineage>
</organism>